<dbReference type="OrthoDB" id="9796554at2"/>
<protein>
    <submittedName>
        <fullName evidence="8">Thioredoxin</fullName>
    </submittedName>
</protein>
<dbReference type="InterPro" id="IPR036249">
    <property type="entry name" value="Thioredoxin-like_sf"/>
</dbReference>
<comment type="subcellular location">
    <subcellularLocation>
        <location evidence="1">Cell envelope</location>
    </subcellularLocation>
</comment>
<keyword evidence="2" id="KW-0201">Cytochrome c-type biogenesis</keyword>
<keyword evidence="3" id="KW-0812">Transmembrane</keyword>
<keyword evidence="4" id="KW-1015">Disulfide bond</keyword>
<dbReference type="InterPro" id="IPR050553">
    <property type="entry name" value="Thioredoxin_ResA/DsbE_sf"/>
</dbReference>
<evidence type="ECO:0000259" key="7">
    <source>
        <dbReference type="PROSITE" id="PS51352"/>
    </source>
</evidence>
<dbReference type="InterPro" id="IPR017937">
    <property type="entry name" value="Thioredoxin_CS"/>
</dbReference>
<feature type="signal peptide" evidence="6">
    <location>
        <begin position="1"/>
        <end position="22"/>
    </location>
</feature>
<dbReference type="GO" id="GO:0017004">
    <property type="term" value="P:cytochrome complex assembly"/>
    <property type="evidence" value="ECO:0007669"/>
    <property type="project" value="UniProtKB-KW"/>
</dbReference>
<dbReference type="Pfam" id="PF00578">
    <property type="entry name" value="AhpC-TSA"/>
    <property type="match status" value="1"/>
</dbReference>
<dbReference type="PANTHER" id="PTHR42852">
    <property type="entry name" value="THIOL:DISULFIDE INTERCHANGE PROTEIN DSBE"/>
    <property type="match status" value="1"/>
</dbReference>
<dbReference type="CDD" id="cd02966">
    <property type="entry name" value="TlpA_like_family"/>
    <property type="match status" value="1"/>
</dbReference>
<keyword evidence="3" id="KW-0735">Signal-anchor</keyword>
<evidence type="ECO:0000256" key="3">
    <source>
        <dbReference type="ARBA" id="ARBA00022968"/>
    </source>
</evidence>
<feature type="chain" id="PRO_5012626304" evidence="6">
    <location>
        <begin position="23"/>
        <end position="191"/>
    </location>
</feature>
<dbReference type="PROSITE" id="PS51352">
    <property type="entry name" value="THIOREDOXIN_2"/>
    <property type="match status" value="1"/>
</dbReference>
<reference evidence="8 9" key="1">
    <citation type="submission" date="2017-07" db="EMBL/GenBank/DDBJ databases">
        <title>Draft whole genome sequences of clinical Proprionibacteriaceae strains.</title>
        <authorList>
            <person name="Bernier A.-M."/>
            <person name="Bernard K."/>
            <person name="Domingo M.-C."/>
        </authorList>
    </citation>
    <scope>NUCLEOTIDE SEQUENCE [LARGE SCALE GENOMIC DNA]</scope>
    <source>
        <strain evidence="8 9">NML 150081</strain>
    </source>
</reference>
<evidence type="ECO:0000256" key="2">
    <source>
        <dbReference type="ARBA" id="ARBA00022748"/>
    </source>
</evidence>
<accession>A0A255EWP2</accession>
<dbReference type="EMBL" id="NMVJ01000001">
    <property type="protein sequence ID" value="OYN92543.1"/>
    <property type="molecule type" value="Genomic_DNA"/>
</dbReference>
<dbReference type="InterPro" id="IPR000866">
    <property type="entry name" value="AhpC/TSA"/>
</dbReference>
<dbReference type="PROSITE" id="PS00194">
    <property type="entry name" value="THIOREDOXIN_1"/>
    <property type="match status" value="1"/>
</dbReference>
<proteinExistence type="predicted"/>
<keyword evidence="9" id="KW-1185">Reference proteome</keyword>
<feature type="domain" description="Thioredoxin" evidence="7">
    <location>
        <begin position="50"/>
        <end position="191"/>
    </location>
</feature>
<dbReference type="Gene3D" id="3.40.30.10">
    <property type="entry name" value="Glutaredoxin"/>
    <property type="match status" value="1"/>
</dbReference>
<dbReference type="PANTHER" id="PTHR42852:SF6">
    <property type="entry name" value="THIOL:DISULFIDE INTERCHANGE PROTEIN DSBE"/>
    <property type="match status" value="1"/>
</dbReference>
<evidence type="ECO:0000256" key="4">
    <source>
        <dbReference type="ARBA" id="ARBA00023157"/>
    </source>
</evidence>
<evidence type="ECO:0000313" key="8">
    <source>
        <dbReference type="EMBL" id="OYN92543.1"/>
    </source>
</evidence>
<keyword evidence="6" id="KW-0732">Signal</keyword>
<organism evidence="8 9">
    <name type="scientific">Parenemella sanctibonifatiensis</name>
    <dbReference type="NCBI Taxonomy" id="2016505"/>
    <lineage>
        <taxon>Bacteria</taxon>
        <taxon>Bacillati</taxon>
        <taxon>Actinomycetota</taxon>
        <taxon>Actinomycetes</taxon>
        <taxon>Propionibacteriales</taxon>
        <taxon>Propionibacteriaceae</taxon>
        <taxon>Parenemella</taxon>
    </lineage>
</organism>
<dbReference type="GO" id="GO:0016209">
    <property type="term" value="F:antioxidant activity"/>
    <property type="evidence" value="ECO:0007669"/>
    <property type="project" value="InterPro"/>
</dbReference>
<dbReference type="RefSeq" id="WP_094452530.1">
    <property type="nucleotide sequence ID" value="NZ_NMVJ01000001.1"/>
</dbReference>
<dbReference type="PROSITE" id="PS51257">
    <property type="entry name" value="PROKAR_LIPOPROTEIN"/>
    <property type="match status" value="1"/>
</dbReference>
<dbReference type="InterPro" id="IPR013766">
    <property type="entry name" value="Thioredoxin_domain"/>
</dbReference>
<sequence length="191" mass="20397">MERRWSRRSLLAAAVAAPVALAACSADGEQRTSEPGSGYVGGSGVTTIAEDRRTLAPRLTGTDLDDNPISLPEPGRAIVLNVWGSWCAPCRKEAPDLVTAAAELADRADFFGINNRDLNPAQARAFVRTFEIPYPSFYDPDGRLLLEFADHVPPGAIPSTIIIDRQGRIAARVLGVISATSLVQLVDEVAS</sequence>
<dbReference type="GO" id="GO:0016491">
    <property type="term" value="F:oxidoreductase activity"/>
    <property type="evidence" value="ECO:0007669"/>
    <property type="project" value="InterPro"/>
</dbReference>
<evidence type="ECO:0000256" key="1">
    <source>
        <dbReference type="ARBA" id="ARBA00004196"/>
    </source>
</evidence>
<dbReference type="SUPFAM" id="SSF52833">
    <property type="entry name" value="Thioredoxin-like"/>
    <property type="match status" value="1"/>
</dbReference>
<gene>
    <name evidence="8" type="ORF">CGZ91_03415</name>
</gene>
<evidence type="ECO:0000256" key="6">
    <source>
        <dbReference type="SAM" id="SignalP"/>
    </source>
</evidence>
<evidence type="ECO:0000313" key="9">
    <source>
        <dbReference type="Proteomes" id="UP000216300"/>
    </source>
</evidence>
<dbReference type="GO" id="GO:0030313">
    <property type="term" value="C:cell envelope"/>
    <property type="evidence" value="ECO:0007669"/>
    <property type="project" value="UniProtKB-SubCell"/>
</dbReference>
<keyword evidence="5" id="KW-0676">Redox-active center</keyword>
<dbReference type="AlphaFoldDB" id="A0A255EWP2"/>
<comment type="caution">
    <text evidence="8">The sequence shown here is derived from an EMBL/GenBank/DDBJ whole genome shotgun (WGS) entry which is preliminary data.</text>
</comment>
<name>A0A255EWP2_9ACTN</name>
<evidence type="ECO:0000256" key="5">
    <source>
        <dbReference type="ARBA" id="ARBA00023284"/>
    </source>
</evidence>
<dbReference type="Proteomes" id="UP000216300">
    <property type="component" value="Unassembled WGS sequence"/>
</dbReference>